<dbReference type="Pfam" id="PF19872">
    <property type="entry name" value="DUF6345"/>
    <property type="match status" value="1"/>
</dbReference>
<keyword evidence="2" id="KW-1185">Reference proteome</keyword>
<dbReference type="Proteomes" id="UP000623608">
    <property type="component" value="Unassembled WGS sequence"/>
</dbReference>
<dbReference type="AlphaFoldDB" id="A0A919NQV5"/>
<dbReference type="RefSeq" id="WP_203811346.1">
    <property type="nucleotide sequence ID" value="NZ_BOMY01000040.1"/>
</dbReference>
<evidence type="ECO:0000313" key="1">
    <source>
        <dbReference type="EMBL" id="GIF23446.1"/>
    </source>
</evidence>
<proteinExistence type="predicted"/>
<name>A0A919NQV5_9ACTN</name>
<organism evidence="1 2">
    <name type="scientific">Paractinoplanes tereljensis</name>
    <dbReference type="NCBI Taxonomy" id="571912"/>
    <lineage>
        <taxon>Bacteria</taxon>
        <taxon>Bacillati</taxon>
        <taxon>Actinomycetota</taxon>
        <taxon>Actinomycetes</taxon>
        <taxon>Micromonosporales</taxon>
        <taxon>Micromonosporaceae</taxon>
        <taxon>Paractinoplanes</taxon>
    </lineage>
</organism>
<dbReference type="EMBL" id="BOMY01000040">
    <property type="protein sequence ID" value="GIF23446.1"/>
    <property type="molecule type" value="Genomic_DNA"/>
</dbReference>
<reference evidence="1" key="1">
    <citation type="submission" date="2021-01" db="EMBL/GenBank/DDBJ databases">
        <title>Whole genome shotgun sequence of Actinoplanes tereljensis NBRC 105297.</title>
        <authorList>
            <person name="Komaki H."/>
            <person name="Tamura T."/>
        </authorList>
    </citation>
    <scope>NUCLEOTIDE SEQUENCE</scope>
    <source>
        <strain evidence="1">NBRC 105297</strain>
    </source>
</reference>
<gene>
    <name evidence="1" type="ORF">Ate02nite_61760</name>
</gene>
<sequence>MRFSTGAVRDYVRKRCGGPDLPLTIDEARAFRAWYELAGHAAVTTWENGDVWGSDFRDGGDNDPSGGSELPDIYFFTGHGICQSQPTATSPDFLLVCGNFGKPNRVNIGLQSRWGNAPGNLQFLFLDASCPMDLISISNDWFPVFRGLHVATGNSGTNSQDTLDSSNRGSQFAARTAGLPGWLEWLFPQESVGNAWMHTGTIDVQSGCSAVVIAAGRDRDEAIDRRENERITDGRPDPVPNWFAWRWRTA</sequence>
<dbReference type="InterPro" id="IPR045926">
    <property type="entry name" value="DUF6345"/>
</dbReference>
<comment type="caution">
    <text evidence="1">The sequence shown here is derived from an EMBL/GenBank/DDBJ whole genome shotgun (WGS) entry which is preliminary data.</text>
</comment>
<accession>A0A919NQV5</accession>
<protein>
    <submittedName>
        <fullName evidence="1">Uncharacterized protein</fullName>
    </submittedName>
</protein>
<evidence type="ECO:0000313" key="2">
    <source>
        <dbReference type="Proteomes" id="UP000623608"/>
    </source>
</evidence>